<dbReference type="PROSITE" id="PS00711">
    <property type="entry name" value="LIPOXYGENASE_1"/>
    <property type="match status" value="1"/>
</dbReference>
<feature type="binding site" evidence="10">
    <location>
        <position position="365"/>
    </location>
    <ligand>
        <name>Fe cation</name>
        <dbReference type="ChEBI" id="CHEBI:24875"/>
        <note>catalytic</note>
    </ligand>
</feature>
<feature type="binding site" evidence="10">
    <location>
        <position position="668"/>
    </location>
    <ligand>
        <name>Fe cation</name>
        <dbReference type="ChEBI" id="CHEBI:24875"/>
        <note>catalytic</note>
    </ligand>
</feature>
<dbReference type="InterPro" id="IPR000907">
    <property type="entry name" value="LipOase"/>
</dbReference>
<comment type="pathway">
    <text evidence="2">Lipid metabolism.</text>
</comment>
<evidence type="ECO:0000259" key="15">
    <source>
        <dbReference type="PROSITE" id="PS50095"/>
    </source>
</evidence>
<keyword evidence="18" id="KW-1185">Reference proteome</keyword>
<keyword evidence="8 10" id="KW-0408">Iron</keyword>
<dbReference type="InterPro" id="IPR020833">
    <property type="entry name" value="LipOase_Fe_BS"/>
</dbReference>
<protein>
    <recommendedName>
        <fullName evidence="19">Hydroperoxide isomerase ALOXE3-like</fullName>
    </recommendedName>
</protein>
<dbReference type="SMART" id="SM00308">
    <property type="entry name" value="LH2"/>
    <property type="match status" value="1"/>
</dbReference>
<evidence type="ECO:0000256" key="6">
    <source>
        <dbReference type="ARBA" id="ARBA00022964"/>
    </source>
</evidence>
<dbReference type="GO" id="GO:0016702">
    <property type="term" value="F:oxidoreductase activity, acting on single donors with incorporation of molecular oxygen, incorporation of two atoms of oxygen"/>
    <property type="evidence" value="ECO:0007669"/>
    <property type="project" value="InterPro"/>
</dbReference>
<keyword evidence="9" id="KW-0443">Lipid metabolism</keyword>
<dbReference type="PANTHER" id="PTHR11771">
    <property type="entry name" value="LIPOXYGENASE"/>
    <property type="match status" value="1"/>
</dbReference>
<dbReference type="GO" id="GO:0034440">
    <property type="term" value="P:lipid oxidation"/>
    <property type="evidence" value="ECO:0007669"/>
    <property type="project" value="InterPro"/>
</dbReference>
<dbReference type="PRINTS" id="PR00467">
    <property type="entry name" value="MAMLPOXGNASE"/>
</dbReference>
<evidence type="ECO:0000256" key="1">
    <source>
        <dbReference type="ARBA" id="ARBA00004496"/>
    </source>
</evidence>
<dbReference type="Gene3D" id="1.20.245.10">
    <property type="entry name" value="Lipoxygenase-1, Domain 5"/>
    <property type="match status" value="1"/>
</dbReference>
<dbReference type="PROSITE" id="PS50095">
    <property type="entry name" value="PLAT"/>
    <property type="match status" value="1"/>
</dbReference>
<feature type="site" description="Essential for stabilizing binding to COTL1" evidence="12">
    <location>
        <position position="103"/>
    </location>
</feature>
<evidence type="ECO:0000256" key="3">
    <source>
        <dbReference type="ARBA" id="ARBA00009419"/>
    </source>
</evidence>
<name>A0AAW2ASU9_CULAL</name>
<accession>A0AAW2ASU9</accession>
<comment type="cofactor">
    <cofactor evidence="10">
        <name>Fe cation</name>
        <dbReference type="ChEBI" id="CHEBI:24875"/>
    </cofactor>
    <text evidence="10">Binds 1 Fe cation per subunit.</text>
</comment>
<evidence type="ECO:0000256" key="8">
    <source>
        <dbReference type="ARBA" id="ARBA00023004"/>
    </source>
</evidence>
<dbReference type="AlphaFoldDB" id="A0AAW2ASU9"/>
<evidence type="ECO:0000256" key="9">
    <source>
        <dbReference type="ARBA" id="ARBA00023098"/>
    </source>
</evidence>
<feature type="binding site" evidence="11">
    <location>
        <position position="79"/>
    </location>
    <ligand>
        <name>Ca(2+)</name>
        <dbReference type="ChEBI" id="CHEBI:29108"/>
        <label>1</label>
    </ligand>
</feature>
<evidence type="ECO:0000256" key="11">
    <source>
        <dbReference type="PIRSR" id="PIRSR601885-2"/>
    </source>
</evidence>
<feature type="binding site" evidence="11">
    <location>
        <position position="17"/>
    </location>
    <ligand>
        <name>Ca(2+)</name>
        <dbReference type="ChEBI" id="CHEBI:29108"/>
        <label>1</label>
    </ligand>
</feature>
<dbReference type="InterPro" id="IPR036392">
    <property type="entry name" value="PLAT/LH2_dom_sf"/>
</dbReference>
<dbReference type="Proteomes" id="UP001479290">
    <property type="component" value="Unassembled WGS sequence"/>
</dbReference>
<evidence type="ECO:0000256" key="2">
    <source>
        <dbReference type="ARBA" id="ARBA00005189"/>
    </source>
</evidence>
<dbReference type="PROSITE" id="PS51393">
    <property type="entry name" value="LIPOXYGENASE_3"/>
    <property type="match status" value="1"/>
</dbReference>
<evidence type="ECO:0000313" key="17">
    <source>
        <dbReference type="EMBL" id="KAK9976835.1"/>
    </source>
</evidence>
<dbReference type="InterPro" id="IPR001024">
    <property type="entry name" value="PLAT/LH2_dom"/>
</dbReference>
<reference evidence="17 18" key="1">
    <citation type="submission" date="2024-05" db="EMBL/GenBank/DDBJ databases">
        <title>A high-quality chromosomal-level genome assembly of Topmouth culter (Culter alburnus).</title>
        <authorList>
            <person name="Zhao H."/>
        </authorList>
    </citation>
    <scope>NUCLEOTIDE SEQUENCE [LARGE SCALE GENOMIC DNA]</scope>
    <source>
        <strain evidence="17">CATC2023</strain>
        <tissue evidence="17">Muscle</tissue>
    </source>
</reference>
<dbReference type="Gene3D" id="2.60.60.20">
    <property type="entry name" value="PLAT/LH2 domain"/>
    <property type="match status" value="1"/>
</dbReference>
<dbReference type="EMBL" id="JAWDJR010000003">
    <property type="protein sequence ID" value="KAK9976835.1"/>
    <property type="molecule type" value="Genomic_DNA"/>
</dbReference>
<dbReference type="InterPro" id="IPR036226">
    <property type="entry name" value="LipOase_C_sf"/>
</dbReference>
<keyword evidence="7 14" id="KW-0560">Oxidoreductase</keyword>
<evidence type="ECO:0000256" key="5">
    <source>
        <dbReference type="ARBA" id="ARBA00022723"/>
    </source>
</evidence>
<feature type="domain" description="PLAT" evidence="15">
    <location>
        <begin position="2"/>
        <end position="118"/>
    </location>
</feature>
<evidence type="ECO:0000256" key="12">
    <source>
        <dbReference type="PIRSR" id="PIRSR601885-3"/>
    </source>
</evidence>
<dbReference type="GO" id="GO:0005506">
    <property type="term" value="F:iron ion binding"/>
    <property type="evidence" value="ECO:0007669"/>
    <property type="project" value="InterPro"/>
</dbReference>
<keyword evidence="6 14" id="KW-0223">Dioxygenase</keyword>
<feature type="binding site" evidence="10">
    <location>
        <position position="370"/>
    </location>
    <ligand>
        <name>Fe cation</name>
        <dbReference type="ChEBI" id="CHEBI:24875"/>
        <note>catalytic</note>
    </ligand>
</feature>
<comment type="caution">
    <text evidence="17">The sequence shown here is derived from an EMBL/GenBank/DDBJ whole genome shotgun (WGS) entry which is preliminary data.</text>
</comment>
<keyword evidence="11" id="KW-0106">Calcium</keyword>
<comment type="caution">
    <text evidence="13">Lacks conserved residue(s) required for the propagation of feature annotation.</text>
</comment>
<keyword evidence="4" id="KW-0963">Cytoplasm</keyword>
<dbReference type="FunFam" id="1.20.245.10:FF:000001">
    <property type="entry name" value="Arachidonate 5-lipoxygenase a"/>
    <property type="match status" value="1"/>
</dbReference>
<dbReference type="SUPFAM" id="SSF48484">
    <property type="entry name" value="Lipoxigenase"/>
    <property type="match status" value="1"/>
</dbReference>
<evidence type="ECO:0000313" key="18">
    <source>
        <dbReference type="Proteomes" id="UP001479290"/>
    </source>
</evidence>
<feature type="domain" description="Lipoxygenase" evidence="16">
    <location>
        <begin position="118"/>
        <end position="668"/>
    </location>
</feature>
<evidence type="ECO:0000256" key="13">
    <source>
        <dbReference type="PROSITE-ProRule" id="PRU00152"/>
    </source>
</evidence>
<evidence type="ECO:0000256" key="7">
    <source>
        <dbReference type="ARBA" id="ARBA00023002"/>
    </source>
</evidence>
<dbReference type="Pfam" id="PF01477">
    <property type="entry name" value="PLAT"/>
    <property type="match status" value="1"/>
</dbReference>
<dbReference type="InterPro" id="IPR001885">
    <property type="entry name" value="LipOase_mml"/>
</dbReference>
<proteinExistence type="inferred from homology"/>
<evidence type="ECO:0000256" key="10">
    <source>
        <dbReference type="PIRSR" id="PIRSR601885-1"/>
    </source>
</evidence>
<dbReference type="InterPro" id="IPR013819">
    <property type="entry name" value="LipOase_C"/>
</dbReference>
<dbReference type="SUPFAM" id="SSF49723">
    <property type="entry name" value="Lipase/lipooxygenase domain (PLAT/LH2 domain)"/>
    <property type="match status" value="1"/>
</dbReference>
<sequence>MVIYTVTTHTGQRLLAGTKSLISIQLRGTEAESEEQNLHRFQGFCQGSVRAFKINCKASLGELISVKLYSKPFMGLLYDQWFCDKILVNTPEGDEILFPCYSWLGCNESLVLRPAKASLVFQDINPIAQRQRTRQREEQQKLFRWRVYAEGTPQVIDYDTALALPAEVQFSFTKETEFYSSGGMQFAALKLTGLADSRRSWKSISQLAMILFENRNKTFEYIQKHWDEDEFFGYQFLNGLNPMMIQRCSKLPENFPVTDDMVKDSLRGSSLEQEMKKGNIFLSDYKMLDELVGNVVSGRQQYLTAPLVLLYCDPHGMMLPIAIQLKQKPSKENPIFLPTDSKADWKLAKIFVRNAEFAVHEVDFHLLRTHLLAEVFTVATLRNLPSPHPLYKLLFPHIRYTLQINIMARNQLISKNGAITMYAGIGGESLAKLLKRATASLTYSALCLPDNISERGLENVPHYYYRDDGMKLWNIINKFVAAFLSHYYQCDAHVQKDTELQQWISEIFTNGFLGREGSGMPSSFQTVTELVKFVTMVIFTASAQHSAVNNGQFDFGGWMPNYPTALRKPPPKEKGQTTEDTILETLPDVSTTVNGTAVLRLLSKDSTDHYPLGHFPENLYDEDIPCKLIEEFQKDLRELSDLIEERNKKLELPYTYLNPKNVDNSVAI</sequence>
<dbReference type="PRINTS" id="PR00087">
    <property type="entry name" value="LIPOXYGENASE"/>
</dbReference>
<gene>
    <name evidence="17" type="ORF">ABG768_018658</name>
</gene>
<evidence type="ECO:0000259" key="16">
    <source>
        <dbReference type="PROSITE" id="PS51393"/>
    </source>
</evidence>
<comment type="subcellular location">
    <subcellularLocation>
        <location evidence="1">Cytoplasm</location>
    </subcellularLocation>
</comment>
<keyword evidence="5 10" id="KW-0479">Metal-binding</keyword>
<evidence type="ECO:0000256" key="4">
    <source>
        <dbReference type="ARBA" id="ARBA00022490"/>
    </source>
</evidence>
<comment type="similarity">
    <text evidence="3 14">Belongs to the lipoxygenase family.</text>
</comment>
<feature type="binding site" evidence="10">
    <location>
        <position position="545"/>
    </location>
    <ligand>
        <name>Fe cation</name>
        <dbReference type="ChEBI" id="CHEBI:24875"/>
        <note>catalytic</note>
    </ligand>
</feature>
<organism evidence="17 18">
    <name type="scientific">Culter alburnus</name>
    <name type="common">Topmouth culter</name>
    <dbReference type="NCBI Taxonomy" id="194366"/>
    <lineage>
        <taxon>Eukaryota</taxon>
        <taxon>Metazoa</taxon>
        <taxon>Chordata</taxon>
        <taxon>Craniata</taxon>
        <taxon>Vertebrata</taxon>
        <taxon>Euteleostomi</taxon>
        <taxon>Actinopterygii</taxon>
        <taxon>Neopterygii</taxon>
        <taxon>Teleostei</taxon>
        <taxon>Ostariophysi</taxon>
        <taxon>Cypriniformes</taxon>
        <taxon>Xenocyprididae</taxon>
        <taxon>Xenocypridinae</taxon>
        <taxon>Culter</taxon>
    </lineage>
</organism>
<evidence type="ECO:0008006" key="19">
    <source>
        <dbReference type="Google" id="ProtNLM"/>
    </source>
</evidence>
<evidence type="ECO:0000256" key="14">
    <source>
        <dbReference type="RuleBase" id="RU003974"/>
    </source>
</evidence>
<dbReference type="Pfam" id="PF00305">
    <property type="entry name" value="Lipoxygenase"/>
    <property type="match status" value="1"/>
</dbReference>
<dbReference type="Gene3D" id="3.10.450.60">
    <property type="match status" value="1"/>
</dbReference>
<dbReference type="GO" id="GO:0005737">
    <property type="term" value="C:cytoplasm"/>
    <property type="evidence" value="ECO:0007669"/>
    <property type="project" value="UniProtKB-SubCell"/>
</dbReference>